<dbReference type="CDD" id="cd22657">
    <property type="entry name" value="ClyA_XaxA-like"/>
    <property type="match status" value="1"/>
</dbReference>
<dbReference type="InterPro" id="IPR047760">
    <property type="entry name" value="XaxB-like"/>
</dbReference>
<organism evidence="2 3">
    <name type="scientific">Pseudomonas fluorescens</name>
    <dbReference type="NCBI Taxonomy" id="294"/>
    <lineage>
        <taxon>Bacteria</taxon>
        <taxon>Pseudomonadati</taxon>
        <taxon>Pseudomonadota</taxon>
        <taxon>Gammaproteobacteria</taxon>
        <taxon>Pseudomonadales</taxon>
        <taxon>Pseudomonadaceae</taxon>
        <taxon>Pseudomonas</taxon>
    </lineage>
</organism>
<reference evidence="2 3" key="1">
    <citation type="submission" date="2017-07" db="EMBL/GenBank/DDBJ databases">
        <title>Genome sequence of Pseudomonas NEP1.</title>
        <authorList>
            <person name="Nascimento F.X."/>
        </authorList>
    </citation>
    <scope>NUCLEOTIDE SEQUENCE [LARGE SCALE GENOMIC DNA]</scope>
    <source>
        <strain evidence="2 3">NEP1</strain>
    </source>
</reference>
<dbReference type="Proteomes" id="UP000254535">
    <property type="component" value="Chromosome"/>
</dbReference>
<keyword evidence="2" id="KW-0238">DNA-binding</keyword>
<protein>
    <submittedName>
        <fullName evidence="2">DNA-binding protein</fullName>
    </submittedName>
</protein>
<accession>A0A345URX2</accession>
<evidence type="ECO:0000256" key="1">
    <source>
        <dbReference type="SAM" id="Coils"/>
    </source>
</evidence>
<dbReference type="EMBL" id="CP022313">
    <property type="protein sequence ID" value="AXJ03224.1"/>
    <property type="molecule type" value="Genomic_DNA"/>
</dbReference>
<dbReference type="GO" id="GO:0003677">
    <property type="term" value="F:DNA binding"/>
    <property type="evidence" value="ECO:0007669"/>
    <property type="project" value="UniProtKB-KW"/>
</dbReference>
<dbReference type="AlphaFoldDB" id="A0A345URX2"/>
<keyword evidence="1" id="KW-0175">Coiled coil</keyword>
<dbReference type="Gene3D" id="1.20.1170.10">
    <property type="match status" value="1"/>
</dbReference>
<feature type="coiled-coil region" evidence="1">
    <location>
        <begin position="569"/>
        <end position="596"/>
    </location>
</feature>
<dbReference type="SUPFAM" id="SSF58100">
    <property type="entry name" value="Bacterial hemolysins"/>
    <property type="match status" value="1"/>
</dbReference>
<evidence type="ECO:0000313" key="3">
    <source>
        <dbReference type="Proteomes" id="UP000254535"/>
    </source>
</evidence>
<dbReference type="NCBIfam" id="NF033927">
    <property type="entry name" value="alph_xenorhab_B"/>
    <property type="match status" value="1"/>
</dbReference>
<dbReference type="NCBIfam" id="NF033928">
    <property type="entry name" value="alph_xenorhab_A"/>
    <property type="match status" value="1"/>
</dbReference>
<proteinExistence type="predicted"/>
<sequence>MSSSDLWSDALDNASPEQVMQMAAAAPKLLSDASVSEGDDVVRDRGLLLTKKQIIDLRKYEAAGLALPHTLKDVQDYLRFGAGQDGGPGLNPTDFLSTFVNTRNHARRWSPLRERIMMTGQGLKSFASSMLNYGKSIQEVLNDDDSVAFLKANKIKTLAQLKALEIELGDKFPDIEIDPDTVATLGYYLQRIFESINKNLSEVQGIKNDLDVFGYDLREHVLPSIKLRVGLIDSSTLAADIKVLKNNIDDRAKEIDIKNTEYKAAVQEALKSAAGMNIVGLAMAIYMGVEAENIRAARNKLYAEQERDIQVLASKNQTLGSLARVKHDLQSLMIVAIDADIATQNLMHVWKSLYLHISNSVAAMDRINDALSLRIFGTEFEEVVLPWKAIESDSDKLIQVFKEADEEYERNYSFIARASRVIGINTRVSYPPVDVATLTFSIEQVREARTQAEVLKTRLAYLPDLFDRFKRIVSGMGQCQSQLQDSAQSSVNDLQTSLRRLARNEKDRLKETDPEVIEEIDDERKDILRLISSAMTRQASLVGSALRNIDARFDVRLTQAYIADFQRDALVANAEIVQLDDKLAKLEAERKVMNDGVTLLEKSGIEKLGKDVELTITKITELGLAPPEIKLVMAAIDQLKRTLIGIGESVRFLDMVRESDKLKQKVEGVQADIDRERSAIRDSQGKIEYLEAIHVMEDCRAKYADAYRPVVNAFEQLRDAINVERLDDFDALSAALKQHAPLFIAFADPLSVPQH</sequence>
<gene>
    <name evidence="2" type="ORF">CFN16_03530</name>
</gene>
<name>A0A345URX2_PSEFL</name>
<evidence type="ECO:0000313" key="2">
    <source>
        <dbReference type="EMBL" id="AXJ03224.1"/>
    </source>
</evidence>
<dbReference type="RefSeq" id="WP_115076525.1">
    <property type="nucleotide sequence ID" value="NZ_CP022313.1"/>
</dbReference>